<dbReference type="Pfam" id="PF08205">
    <property type="entry name" value="C2-set_2"/>
    <property type="match status" value="2"/>
</dbReference>
<dbReference type="InterPro" id="IPR007110">
    <property type="entry name" value="Ig-like_dom"/>
</dbReference>
<dbReference type="OrthoDB" id="6113329at2759"/>
<dbReference type="PANTHER" id="PTHR23278:SF19">
    <property type="entry name" value="OBSCURIN"/>
    <property type="match status" value="1"/>
</dbReference>
<comment type="subcellular location">
    <subcellularLocation>
        <location evidence="1">Membrane</location>
        <topology evidence="1">Single-pass membrane protein</topology>
    </subcellularLocation>
</comment>
<name>A0A210PNN6_MIZYE</name>
<keyword evidence="9" id="KW-1015">Disulfide bond</keyword>
<feature type="domain" description="Ig-like" evidence="12">
    <location>
        <begin position="17"/>
        <end position="106"/>
    </location>
</feature>
<feature type="domain" description="Ig-like" evidence="12">
    <location>
        <begin position="435"/>
        <end position="525"/>
    </location>
</feature>
<dbReference type="InterPro" id="IPR036179">
    <property type="entry name" value="Ig-like_dom_sf"/>
</dbReference>
<keyword evidence="3" id="KW-0808">Transferase</keyword>
<keyword evidence="7 10" id="KW-0472">Membrane</keyword>
<dbReference type="Gene3D" id="6.10.250.2930">
    <property type="match status" value="1"/>
</dbReference>
<dbReference type="CDD" id="cd12087">
    <property type="entry name" value="TM_EGFR-like"/>
    <property type="match status" value="1"/>
</dbReference>
<keyword evidence="8" id="KW-0829">Tyrosine-protein kinase</keyword>
<dbReference type="InterPro" id="IPR003599">
    <property type="entry name" value="Ig_sub"/>
</dbReference>
<dbReference type="Pfam" id="PF07686">
    <property type="entry name" value="V-set"/>
    <property type="match status" value="1"/>
</dbReference>
<dbReference type="GO" id="GO:0016020">
    <property type="term" value="C:membrane"/>
    <property type="evidence" value="ECO:0007669"/>
    <property type="project" value="UniProtKB-SubCell"/>
</dbReference>
<feature type="signal peptide" evidence="11">
    <location>
        <begin position="1"/>
        <end position="22"/>
    </location>
</feature>
<dbReference type="PROSITE" id="PS50853">
    <property type="entry name" value="FN3"/>
    <property type="match status" value="1"/>
</dbReference>
<evidence type="ECO:0000256" key="5">
    <source>
        <dbReference type="ARBA" id="ARBA00022777"/>
    </source>
</evidence>
<protein>
    <recommendedName>
        <fullName evidence="2">receptor protein-tyrosine kinase</fullName>
        <ecNumber evidence="2">2.7.10.1</ecNumber>
    </recommendedName>
</protein>
<keyword evidence="11" id="KW-0732">Signal</keyword>
<keyword evidence="5" id="KW-0418">Kinase</keyword>
<feature type="domain" description="Ig-like" evidence="12">
    <location>
        <begin position="126"/>
        <end position="229"/>
    </location>
</feature>
<gene>
    <name evidence="14" type="ORF">KP79_PYT09107</name>
</gene>
<evidence type="ECO:0000256" key="4">
    <source>
        <dbReference type="ARBA" id="ARBA00022692"/>
    </source>
</evidence>
<dbReference type="SMART" id="SM00409">
    <property type="entry name" value="IG"/>
    <property type="match status" value="4"/>
</dbReference>
<keyword evidence="4 10" id="KW-0812">Transmembrane</keyword>
<dbReference type="InterPro" id="IPR003598">
    <property type="entry name" value="Ig_sub2"/>
</dbReference>
<dbReference type="SUPFAM" id="SSF49265">
    <property type="entry name" value="Fibronectin type III"/>
    <property type="match status" value="1"/>
</dbReference>
<dbReference type="InterPro" id="IPR013151">
    <property type="entry name" value="Immunoglobulin_dom"/>
</dbReference>
<dbReference type="Proteomes" id="UP000242188">
    <property type="component" value="Unassembled WGS sequence"/>
</dbReference>
<evidence type="ECO:0000256" key="3">
    <source>
        <dbReference type="ARBA" id="ARBA00022679"/>
    </source>
</evidence>
<dbReference type="STRING" id="6573.A0A210PNN6"/>
<evidence type="ECO:0000256" key="6">
    <source>
        <dbReference type="ARBA" id="ARBA00022989"/>
    </source>
</evidence>
<dbReference type="InterPro" id="IPR013106">
    <property type="entry name" value="Ig_V-set"/>
</dbReference>
<evidence type="ECO:0000259" key="12">
    <source>
        <dbReference type="PROSITE" id="PS50835"/>
    </source>
</evidence>
<evidence type="ECO:0000256" key="8">
    <source>
        <dbReference type="ARBA" id="ARBA00023137"/>
    </source>
</evidence>
<evidence type="ECO:0000313" key="15">
    <source>
        <dbReference type="Proteomes" id="UP000242188"/>
    </source>
</evidence>
<feature type="chain" id="PRO_5012465259" description="receptor protein-tyrosine kinase" evidence="11">
    <location>
        <begin position="23"/>
        <end position="759"/>
    </location>
</feature>
<dbReference type="AlphaFoldDB" id="A0A210PNN6"/>
<keyword evidence="6 10" id="KW-1133">Transmembrane helix</keyword>
<sequence>MLVHASIVTCILLFVGPVLVSTQTNPRMIPAVLGSSVTLYCTVPQTANSFLIWEKTHPTKATIAINDKLQNGFQNSNKVSVHLRPDNTTSLELTSLSLMDDGEYRCYDVIDLLKMDSFDVSILVRPFDIGMSSLIGQIDEGTTQTITCTADGGKPTPSIDWYLLGPDVNRTRLPGSEDAQQYPNGTWYKRSSLTFTVTRQMYQGTLFCLVNTGPIPFYNESFQVHLDVNLSPLMPTIHYFTGLFNNGETSTIRCTSAGSRPAATIDWYLDGAKLKNTIHEVLPRSDGTFFVTGIISVTFDKSMSGRQMRCAASNSVVRNNGVGEVNRSVTLLATYAPEITSENGTREVTEDSDVVLTCQVVARPMPTPKNIFWRHNNNIISTGTGSRFNYTAGRVADLRISSVKREDAGDYVCQALNTIGVGTGQNIHIDVSYRPFCTLGGVVKHAVKLGASVTVTCTVDGNPGNSTIKWRYKGTGITINPTVATHSVYGRPRETASTAVISVVKEWQYTDVECVGTNAIGVSMSPCLYRIVRPGHPEVPTNCTWSELNDAEIRVQCNPGFDGGSDQYFVIQQSESGGQYEITLNDTEAMFLVSNLQAGTRYLFKICAASDLYPQLLSCSSEIAAQTSTGNNNQQALASAGSPESAPYIAAGVMGAVVLFILLGLIIFFIRRRRQVRKPYDHDSQLAASAAHRMYREQVINNDGHDNYGVSITSTTHGHYSTSSLSLPNRRELNNSIYGHDPTKTIRKSVQWNNKQLLY</sequence>
<dbReference type="GO" id="GO:0004714">
    <property type="term" value="F:transmembrane receptor protein tyrosine kinase activity"/>
    <property type="evidence" value="ECO:0007669"/>
    <property type="project" value="UniProtKB-EC"/>
</dbReference>
<evidence type="ECO:0000256" key="10">
    <source>
        <dbReference type="SAM" id="Phobius"/>
    </source>
</evidence>
<dbReference type="Gene3D" id="2.60.40.10">
    <property type="entry name" value="Immunoglobulins"/>
    <property type="match status" value="6"/>
</dbReference>
<proteinExistence type="predicted"/>
<reference evidence="14 15" key="1">
    <citation type="journal article" date="2017" name="Nat. Ecol. Evol.">
        <title>Scallop genome provides insights into evolution of bilaterian karyotype and development.</title>
        <authorList>
            <person name="Wang S."/>
            <person name="Zhang J."/>
            <person name="Jiao W."/>
            <person name="Li J."/>
            <person name="Xun X."/>
            <person name="Sun Y."/>
            <person name="Guo X."/>
            <person name="Huan P."/>
            <person name="Dong B."/>
            <person name="Zhang L."/>
            <person name="Hu X."/>
            <person name="Sun X."/>
            <person name="Wang J."/>
            <person name="Zhao C."/>
            <person name="Wang Y."/>
            <person name="Wang D."/>
            <person name="Huang X."/>
            <person name="Wang R."/>
            <person name="Lv J."/>
            <person name="Li Y."/>
            <person name="Zhang Z."/>
            <person name="Liu B."/>
            <person name="Lu W."/>
            <person name="Hui Y."/>
            <person name="Liang J."/>
            <person name="Zhou Z."/>
            <person name="Hou R."/>
            <person name="Li X."/>
            <person name="Liu Y."/>
            <person name="Li H."/>
            <person name="Ning X."/>
            <person name="Lin Y."/>
            <person name="Zhao L."/>
            <person name="Xing Q."/>
            <person name="Dou J."/>
            <person name="Li Y."/>
            <person name="Mao J."/>
            <person name="Guo H."/>
            <person name="Dou H."/>
            <person name="Li T."/>
            <person name="Mu C."/>
            <person name="Jiang W."/>
            <person name="Fu Q."/>
            <person name="Fu X."/>
            <person name="Miao Y."/>
            <person name="Liu J."/>
            <person name="Yu Q."/>
            <person name="Li R."/>
            <person name="Liao H."/>
            <person name="Li X."/>
            <person name="Kong Y."/>
            <person name="Jiang Z."/>
            <person name="Chourrout D."/>
            <person name="Li R."/>
            <person name="Bao Z."/>
        </authorList>
    </citation>
    <scope>NUCLEOTIDE SEQUENCE [LARGE SCALE GENOMIC DNA]</scope>
    <source>
        <strain evidence="14 15">PY_sf001</strain>
    </source>
</reference>
<evidence type="ECO:0000259" key="13">
    <source>
        <dbReference type="PROSITE" id="PS50853"/>
    </source>
</evidence>
<dbReference type="EMBL" id="NEDP02005573">
    <property type="protein sequence ID" value="OWF38078.1"/>
    <property type="molecule type" value="Genomic_DNA"/>
</dbReference>
<evidence type="ECO:0000256" key="11">
    <source>
        <dbReference type="SAM" id="SignalP"/>
    </source>
</evidence>
<organism evidence="14 15">
    <name type="scientific">Mizuhopecten yessoensis</name>
    <name type="common">Japanese scallop</name>
    <name type="synonym">Patinopecten yessoensis</name>
    <dbReference type="NCBI Taxonomy" id="6573"/>
    <lineage>
        <taxon>Eukaryota</taxon>
        <taxon>Metazoa</taxon>
        <taxon>Spiralia</taxon>
        <taxon>Lophotrochozoa</taxon>
        <taxon>Mollusca</taxon>
        <taxon>Bivalvia</taxon>
        <taxon>Autobranchia</taxon>
        <taxon>Pteriomorphia</taxon>
        <taxon>Pectinida</taxon>
        <taxon>Pectinoidea</taxon>
        <taxon>Pectinidae</taxon>
        <taxon>Mizuhopecten</taxon>
    </lineage>
</organism>
<feature type="transmembrane region" description="Helical" evidence="10">
    <location>
        <begin position="648"/>
        <end position="670"/>
    </location>
</feature>
<dbReference type="PANTHER" id="PTHR23278">
    <property type="entry name" value="SIDESTEP PROTEIN"/>
    <property type="match status" value="1"/>
</dbReference>
<dbReference type="CDD" id="cd00096">
    <property type="entry name" value="Ig"/>
    <property type="match status" value="1"/>
</dbReference>
<dbReference type="Pfam" id="PF00047">
    <property type="entry name" value="ig"/>
    <property type="match status" value="1"/>
</dbReference>
<dbReference type="EC" id="2.7.10.1" evidence="2"/>
<dbReference type="InterPro" id="IPR044912">
    <property type="entry name" value="Egfr_JX_dom"/>
</dbReference>
<evidence type="ECO:0000256" key="9">
    <source>
        <dbReference type="ARBA" id="ARBA00023157"/>
    </source>
</evidence>
<feature type="domain" description="Ig-like" evidence="12">
    <location>
        <begin position="235"/>
        <end position="330"/>
    </location>
</feature>
<comment type="caution">
    <text evidence="14">The sequence shown here is derived from an EMBL/GenBank/DDBJ whole genome shotgun (WGS) entry which is preliminary data.</text>
</comment>
<dbReference type="InterPro" id="IPR036116">
    <property type="entry name" value="FN3_sf"/>
</dbReference>
<dbReference type="CDD" id="cd00063">
    <property type="entry name" value="FN3"/>
    <property type="match status" value="1"/>
</dbReference>
<dbReference type="InterPro" id="IPR013162">
    <property type="entry name" value="CD80_C2-set"/>
</dbReference>
<dbReference type="SUPFAM" id="SSF48726">
    <property type="entry name" value="Immunoglobulin"/>
    <property type="match status" value="5"/>
</dbReference>
<accession>A0A210PNN6</accession>
<evidence type="ECO:0000256" key="7">
    <source>
        <dbReference type="ARBA" id="ARBA00023136"/>
    </source>
</evidence>
<evidence type="ECO:0000256" key="2">
    <source>
        <dbReference type="ARBA" id="ARBA00011902"/>
    </source>
</evidence>
<dbReference type="SMART" id="SM00408">
    <property type="entry name" value="IGc2"/>
    <property type="match status" value="3"/>
</dbReference>
<dbReference type="PROSITE" id="PS50835">
    <property type="entry name" value="IG_LIKE"/>
    <property type="match status" value="5"/>
</dbReference>
<evidence type="ECO:0000256" key="1">
    <source>
        <dbReference type="ARBA" id="ARBA00004167"/>
    </source>
</evidence>
<dbReference type="InterPro" id="IPR003961">
    <property type="entry name" value="FN3_dom"/>
</dbReference>
<keyword evidence="15" id="KW-1185">Reference proteome</keyword>
<dbReference type="Pfam" id="PF13927">
    <property type="entry name" value="Ig_3"/>
    <property type="match status" value="1"/>
</dbReference>
<feature type="domain" description="Ig-like" evidence="12">
    <location>
        <begin position="337"/>
        <end position="432"/>
    </location>
</feature>
<evidence type="ECO:0000313" key="14">
    <source>
        <dbReference type="EMBL" id="OWF38078.1"/>
    </source>
</evidence>
<dbReference type="InterPro" id="IPR013783">
    <property type="entry name" value="Ig-like_fold"/>
</dbReference>
<feature type="domain" description="Fibronectin type-III" evidence="13">
    <location>
        <begin position="539"/>
        <end position="632"/>
    </location>
</feature>